<reference evidence="2" key="1">
    <citation type="submission" date="2018-04" db="EMBL/GenBank/DDBJ databases">
        <title>WGS assembly of Panicum hallii.</title>
        <authorList>
            <person name="Lovell J."/>
            <person name="Jenkins J."/>
            <person name="Lowry D."/>
            <person name="Mamidi S."/>
            <person name="Sreedasyam A."/>
            <person name="Weng X."/>
            <person name="Barry K."/>
            <person name="Bonette J."/>
            <person name="Campitelli B."/>
            <person name="Daum C."/>
            <person name="Gordon S."/>
            <person name="Gould B."/>
            <person name="Lipzen A."/>
            <person name="Macqueen A."/>
            <person name="Palacio-Mejia J."/>
            <person name="Plott C."/>
            <person name="Shakirov E."/>
            <person name="Shu S."/>
            <person name="Yoshinaga Y."/>
            <person name="Zane M."/>
            <person name="Rokhsar D."/>
            <person name="Grimwood J."/>
            <person name="Schmutz J."/>
            <person name="Juenger T."/>
        </authorList>
    </citation>
    <scope>NUCLEOTIDE SEQUENCE [LARGE SCALE GENOMIC DNA]</scope>
    <source>
        <strain evidence="2">FIL2</strain>
    </source>
</reference>
<proteinExistence type="predicted"/>
<feature type="region of interest" description="Disordered" evidence="1">
    <location>
        <begin position="1"/>
        <end position="25"/>
    </location>
</feature>
<evidence type="ECO:0000256" key="1">
    <source>
        <dbReference type="SAM" id="MobiDB-lite"/>
    </source>
</evidence>
<protein>
    <submittedName>
        <fullName evidence="2">Uncharacterized protein</fullName>
    </submittedName>
</protein>
<dbReference type="Proteomes" id="UP000243499">
    <property type="component" value="Chromosome 6"/>
</dbReference>
<name>A0A2S3I1J0_9POAL</name>
<accession>A0A2S3I1J0</accession>
<feature type="compositionally biased region" description="Low complexity" evidence="1">
    <location>
        <begin position="1"/>
        <end position="15"/>
    </location>
</feature>
<evidence type="ECO:0000313" key="2">
    <source>
        <dbReference type="EMBL" id="PAN34498.1"/>
    </source>
</evidence>
<dbReference type="EMBL" id="CM008051">
    <property type="protein sequence ID" value="PAN34498.1"/>
    <property type="molecule type" value="Genomic_DNA"/>
</dbReference>
<dbReference type="AlphaFoldDB" id="A0A2S3I1J0"/>
<organism evidence="2">
    <name type="scientific">Panicum hallii</name>
    <dbReference type="NCBI Taxonomy" id="206008"/>
    <lineage>
        <taxon>Eukaryota</taxon>
        <taxon>Viridiplantae</taxon>
        <taxon>Streptophyta</taxon>
        <taxon>Embryophyta</taxon>
        <taxon>Tracheophyta</taxon>
        <taxon>Spermatophyta</taxon>
        <taxon>Magnoliopsida</taxon>
        <taxon>Liliopsida</taxon>
        <taxon>Poales</taxon>
        <taxon>Poaceae</taxon>
        <taxon>PACMAD clade</taxon>
        <taxon>Panicoideae</taxon>
        <taxon>Panicodae</taxon>
        <taxon>Paniceae</taxon>
        <taxon>Panicinae</taxon>
        <taxon>Panicum</taxon>
        <taxon>Panicum sect. Panicum</taxon>
    </lineage>
</organism>
<dbReference type="Gramene" id="PAN34498">
    <property type="protein sequence ID" value="PAN34498"/>
    <property type="gene ID" value="PAHAL_6G158300"/>
</dbReference>
<sequence length="110" mass="12333">MPTPTTPSSIPITSSKMEQSLSQAAPAHVFDGPITRSRAKQLQQEVHALLCEIPFINENYILPKSCMLLLLRVTKEDDKDTPTLNQRGELRRTSSAWQNCHEETVISLDS</sequence>
<gene>
    <name evidence="2" type="ORF">PAHAL_6G158300</name>
</gene>